<dbReference type="GO" id="GO:0009245">
    <property type="term" value="P:lipid A biosynthetic process"/>
    <property type="evidence" value="ECO:0007669"/>
    <property type="project" value="TreeGrafter"/>
</dbReference>
<feature type="domain" description="Calcineurin-like phosphoesterase" evidence="6">
    <location>
        <begin position="10"/>
        <end position="207"/>
    </location>
</feature>
<evidence type="ECO:0000256" key="4">
    <source>
        <dbReference type="ARBA" id="ARBA00023136"/>
    </source>
</evidence>
<evidence type="ECO:0000256" key="3">
    <source>
        <dbReference type="ARBA" id="ARBA00022723"/>
    </source>
</evidence>
<protein>
    <submittedName>
        <fullName evidence="7">UDP-2,3-diacylglucosamine pyrophosphatase LpxH</fullName>
    </submittedName>
</protein>
<evidence type="ECO:0000259" key="6">
    <source>
        <dbReference type="Pfam" id="PF00149"/>
    </source>
</evidence>
<dbReference type="GO" id="GO:0016020">
    <property type="term" value="C:membrane"/>
    <property type="evidence" value="ECO:0007669"/>
    <property type="project" value="GOC"/>
</dbReference>
<dbReference type="Proteomes" id="UP000320300">
    <property type="component" value="Unassembled WGS sequence"/>
</dbReference>
<dbReference type="InterPro" id="IPR043461">
    <property type="entry name" value="LpxH-like"/>
</dbReference>
<evidence type="ECO:0000313" key="8">
    <source>
        <dbReference type="Proteomes" id="UP000320300"/>
    </source>
</evidence>
<dbReference type="GO" id="GO:0008758">
    <property type="term" value="F:UDP-2,3-diacylglucosamine hydrolase activity"/>
    <property type="evidence" value="ECO:0007669"/>
    <property type="project" value="TreeGrafter"/>
</dbReference>
<keyword evidence="5" id="KW-0464">Manganese</keyword>
<dbReference type="AlphaFoldDB" id="A0A521CBQ8"/>
<organism evidence="7 8">
    <name type="scientific">Pedobacter westerhofensis</name>
    <dbReference type="NCBI Taxonomy" id="425512"/>
    <lineage>
        <taxon>Bacteria</taxon>
        <taxon>Pseudomonadati</taxon>
        <taxon>Bacteroidota</taxon>
        <taxon>Sphingobacteriia</taxon>
        <taxon>Sphingobacteriales</taxon>
        <taxon>Sphingobacteriaceae</taxon>
        <taxon>Pedobacter</taxon>
    </lineage>
</organism>
<evidence type="ECO:0000256" key="2">
    <source>
        <dbReference type="ARBA" id="ARBA00022519"/>
    </source>
</evidence>
<dbReference type="CDD" id="cd07398">
    <property type="entry name" value="MPP_YbbF-LpxH"/>
    <property type="match status" value="1"/>
</dbReference>
<keyword evidence="2" id="KW-0997">Cell inner membrane</keyword>
<dbReference type="InterPro" id="IPR029052">
    <property type="entry name" value="Metallo-depent_PP-like"/>
</dbReference>
<dbReference type="InterPro" id="IPR004843">
    <property type="entry name" value="Calcineurin-like_PHP"/>
</dbReference>
<keyword evidence="4" id="KW-0472">Membrane</keyword>
<dbReference type="PANTHER" id="PTHR34990:SF2">
    <property type="entry name" value="BLL8164 PROTEIN"/>
    <property type="match status" value="1"/>
</dbReference>
<dbReference type="GO" id="GO:0046872">
    <property type="term" value="F:metal ion binding"/>
    <property type="evidence" value="ECO:0007669"/>
    <property type="project" value="UniProtKB-KW"/>
</dbReference>
<keyword evidence="8" id="KW-1185">Reference proteome</keyword>
<dbReference type="EMBL" id="FXTN01000003">
    <property type="protein sequence ID" value="SMO56877.1"/>
    <property type="molecule type" value="Genomic_DNA"/>
</dbReference>
<name>A0A521CBQ8_9SPHI</name>
<dbReference type="Gene3D" id="3.60.21.10">
    <property type="match status" value="1"/>
</dbReference>
<dbReference type="PANTHER" id="PTHR34990">
    <property type="entry name" value="UDP-2,3-DIACYLGLUCOSAMINE HYDROLASE-RELATED"/>
    <property type="match status" value="1"/>
</dbReference>
<dbReference type="Pfam" id="PF00149">
    <property type="entry name" value="Metallophos"/>
    <property type="match status" value="1"/>
</dbReference>
<evidence type="ECO:0000313" key="7">
    <source>
        <dbReference type="EMBL" id="SMO56877.1"/>
    </source>
</evidence>
<keyword evidence="1" id="KW-1003">Cell membrane</keyword>
<evidence type="ECO:0000256" key="5">
    <source>
        <dbReference type="ARBA" id="ARBA00023211"/>
    </source>
</evidence>
<keyword evidence="3" id="KW-0479">Metal-binding</keyword>
<evidence type="ECO:0000256" key="1">
    <source>
        <dbReference type="ARBA" id="ARBA00022475"/>
    </source>
</evidence>
<gene>
    <name evidence="7" type="ORF">SAMN06265348_103418</name>
</gene>
<sequence>MKMDKREVDIAVISDVHLGTYGCHAKELLKYLKSIKPKMLILNGDIIDIWQFSKRYWPETHMKVVRKLMKFVAEGVPVYYLTGNHDELLRKFADMHMGGFHLQNKLVLELDGKKAWFFHGDIFDVTMQHSKWLAKLGAVGYDSLILINSVVNWGLTLVGQDKMSFSKKIKAQFKDAVKFINGFEQTAAELAAKNGYGYVVCGHIHQPEKRIISTEDGSVIYLNSGDWVENLTALEYANKEWTIFKYENKDFQTDEVEEGALSDSEDLHSKLDINALLQKIKLEIV</sequence>
<reference evidence="7 8" key="1">
    <citation type="submission" date="2017-05" db="EMBL/GenBank/DDBJ databases">
        <authorList>
            <person name="Varghese N."/>
            <person name="Submissions S."/>
        </authorList>
    </citation>
    <scope>NUCLEOTIDE SEQUENCE [LARGE SCALE GENOMIC DNA]</scope>
    <source>
        <strain evidence="7 8">DSM 19036</strain>
    </source>
</reference>
<accession>A0A521CBQ8</accession>
<proteinExistence type="predicted"/>
<dbReference type="SUPFAM" id="SSF56300">
    <property type="entry name" value="Metallo-dependent phosphatases"/>
    <property type="match status" value="1"/>
</dbReference>